<dbReference type="EMBL" id="QEIT01000234">
    <property type="protein sequence ID" value="PWZ72457.1"/>
    <property type="molecule type" value="Genomic_DNA"/>
</dbReference>
<evidence type="ECO:0000256" key="3">
    <source>
        <dbReference type="ARBA" id="ARBA00013279"/>
    </source>
</evidence>
<evidence type="ECO:0000256" key="7">
    <source>
        <dbReference type="ARBA" id="ARBA00022963"/>
    </source>
</evidence>
<dbReference type="PANTHER" id="PTHR34043">
    <property type="entry name" value="ALPHA/BETA-HYDROLASES SUPERFAMILY PROTEIN"/>
    <property type="match status" value="1"/>
</dbReference>
<accession>A0A317YPC3</accession>
<evidence type="ECO:0000259" key="9">
    <source>
        <dbReference type="Pfam" id="PF24708"/>
    </source>
</evidence>
<dbReference type="GO" id="GO:0004806">
    <property type="term" value="F:triacylglycerol lipase activity"/>
    <property type="evidence" value="ECO:0007669"/>
    <property type="project" value="UniProtKB-EC"/>
</dbReference>
<evidence type="ECO:0000256" key="2">
    <source>
        <dbReference type="ARBA" id="ARBA00004613"/>
    </source>
</evidence>
<evidence type="ECO:0000256" key="6">
    <source>
        <dbReference type="ARBA" id="ARBA00022801"/>
    </source>
</evidence>
<evidence type="ECO:0000256" key="4">
    <source>
        <dbReference type="ARBA" id="ARBA00022525"/>
    </source>
</evidence>
<dbReference type="GO" id="GO:0005576">
    <property type="term" value="C:extracellular region"/>
    <property type="evidence" value="ECO:0007669"/>
    <property type="project" value="UniProtKB-SubCell"/>
</dbReference>
<keyword evidence="8" id="KW-0443">Lipid metabolism</keyword>
<dbReference type="GO" id="GO:0016042">
    <property type="term" value="P:lipid catabolic process"/>
    <property type="evidence" value="ECO:0007669"/>
    <property type="project" value="UniProtKB-KW"/>
</dbReference>
<dbReference type="PANTHER" id="PTHR34043:SF3">
    <property type="entry name" value="ALPHA_BETA-HYDROLASES SUPERFAMILY PROTEIN"/>
    <property type="match status" value="1"/>
</dbReference>
<proteinExistence type="predicted"/>
<protein>
    <recommendedName>
        <fullName evidence="3">triacylglycerol lipase</fullName>
        <ecNumber evidence="3">3.1.1.3</ecNumber>
    </recommendedName>
</protein>
<evidence type="ECO:0000256" key="5">
    <source>
        <dbReference type="ARBA" id="ARBA00022729"/>
    </source>
</evidence>
<gene>
    <name evidence="10" type="ORF">DD902_13360</name>
</gene>
<reference evidence="10 11" key="1">
    <citation type="journal article" date="2018" name="Vet. Microbiol.">
        <title>Clonal diversity and geographic distribution of methicillin-resistant Staphylococcus pseudintermedius from Australian animals: Discovery of novel sequence types.</title>
        <authorList>
            <person name="Worthing K.A."/>
            <person name="Abraham S."/>
            <person name="Coombs G.W."/>
            <person name="Pang S."/>
            <person name="Saputra S."/>
            <person name="Jordan D."/>
            <person name="Trott D.J."/>
            <person name="Norris J.M."/>
        </authorList>
    </citation>
    <scope>NUCLEOTIDE SEQUENCE [LARGE SCALE GENOMIC DNA]</scope>
    <source>
        <strain evidence="10 11">ST525 1</strain>
    </source>
</reference>
<dbReference type="SUPFAM" id="SSF53474">
    <property type="entry name" value="alpha/beta-Hydrolases"/>
    <property type="match status" value="1"/>
</dbReference>
<evidence type="ECO:0000313" key="10">
    <source>
        <dbReference type="EMBL" id="PWZ72457.1"/>
    </source>
</evidence>
<comment type="subcellular location">
    <subcellularLocation>
        <location evidence="2">Secreted</location>
    </subcellularLocation>
</comment>
<organism evidence="10 11">
    <name type="scientific">Staphylococcus pseudintermedius</name>
    <dbReference type="NCBI Taxonomy" id="283734"/>
    <lineage>
        <taxon>Bacteria</taxon>
        <taxon>Bacillati</taxon>
        <taxon>Bacillota</taxon>
        <taxon>Bacilli</taxon>
        <taxon>Bacillales</taxon>
        <taxon>Staphylococcaceae</taxon>
        <taxon>Staphylococcus</taxon>
        <taxon>Staphylococcus intermedius group</taxon>
    </lineage>
</organism>
<dbReference type="Proteomes" id="UP000246800">
    <property type="component" value="Unassembled WGS sequence"/>
</dbReference>
<dbReference type="Pfam" id="PF24708">
    <property type="entry name" value="Lip_C"/>
    <property type="match status" value="1"/>
</dbReference>
<feature type="domain" description="Lipase-like C-terminal" evidence="9">
    <location>
        <begin position="1"/>
        <end position="169"/>
    </location>
</feature>
<dbReference type="InterPro" id="IPR029058">
    <property type="entry name" value="AB_hydrolase_fold"/>
</dbReference>
<dbReference type="Gene3D" id="3.40.50.1820">
    <property type="entry name" value="alpha/beta hydrolase"/>
    <property type="match status" value="1"/>
</dbReference>
<evidence type="ECO:0000256" key="8">
    <source>
        <dbReference type="ARBA" id="ARBA00023098"/>
    </source>
</evidence>
<name>A0A317YPC3_STAPS</name>
<evidence type="ECO:0000313" key="11">
    <source>
        <dbReference type="Proteomes" id="UP000246800"/>
    </source>
</evidence>
<keyword evidence="5" id="KW-0732">Signal</keyword>
<sequence>YIDYVKRVKQSNLWKSKDNGFYDLTREGATDLNRKTSLNPNIVYKTYTGESTHNALNSDRQKAYLNMFFPFVITGNFIGKATEKEWRENDGLVSVISSQHPFNQAYTNATDKIQKGIWQVTPTKHDWDHVYFVGQDSSDTVRTREELQDFWHHLADDLVKTEKVTDTKQA</sequence>
<evidence type="ECO:0000256" key="1">
    <source>
        <dbReference type="ARBA" id="ARBA00001024"/>
    </source>
</evidence>
<keyword evidence="7" id="KW-0442">Lipid degradation</keyword>
<keyword evidence="4" id="KW-0964">Secreted</keyword>
<dbReference type="AlphaFoldDB" id="A0A317YPC3"/>
<dbReference type="EC" id="3.1.1.3" evidence="3"/>
<keyword evidence="6" id="KW-0378">Hydrolase</keyword>
<dbReference type="InterPro" id="IPR056304">
    <property type="entry name" value="Lip-like_C"/>
</dbReference>
<comment type="caution">
    <text evidence="10">The sequence shown here is derived from an EMBL/GenBank/DDBJ whole genome shotgun (WGS) entry which is preliminary data.</text>
</comment>
<feature type="non-terminal residue" evidence="10">
    <location>
        <position position="1"/>
    </location>
</feature>
<comment type="catalytic activity">
    <reaction evidence="1">
        <text>a triacylglycerol + H2O = a diacylglycerol + a fatty acid + H(+)</text>
        <dbReference type="Rhea" id="RHEA:12044"/>
        <dbReference type="ChEBI" id="CHEBI:15377"/>
        <dbReference type="ChEBI" id="CHEBI:15378"/>
        <dbReference type="ChEBI" id="CHEBI:17855"/>
        <dbReference type="ChEBI" id="CHEBI:18035"/>
        <dbReference type="ChEBI" id="CHEBI:28868"/>
        <dbReference type="EC" id="3.1.1.3"/>
    </reaction>
</comment>